<evidence type="ECO:0000313" key="1">
    <source>
        <dbReference type="EMBL" id="CAG4884756.1"/>
    </source>
</evidence>
<gene>
    <name evidence="1" type="ORF">GTOL_12639</name>
</gene>
<organism evidence="1 2">
    <name type="scientific">Georgfuchsia toluolica</name>
    <dbReference type="NCBI Taxonomy" id="424218"/>
    <lineage>
        <taxon>Bacteria</taxon>
        <taxon>Pseudomonadati</taxon>
        <taxon>Pseudomonadota</taxon>
        <taxon>Betaproteobacteria</taxon>
        <taxon>Nitrosomonadales</taxon>
        <taxon>Sterolibacteriaceae</taxon>
        <taxon>Georgfuchsia</taxon>
    </lineage>
</organism>
<dbReference type="AlphaFoldDB" id="A0A916NIN6"/>
<proteinExistence type="predicted"/>
<comment type="caution">
    <text evidence="1">The sequence shown here is derived from an EMBL/GenBank/DDBJ whole genome shotgun (WGS) entry which is preliminary data.</text>
</comment>
<sequence length="60" mass="6594">MGGKATYAQLIGRLCHSDAEKLHMIPVVWHLVVTRRLEVNLDQPVSDGVRLKLPKTGASS</sequence>
<keyword evidence="2" id="KW-1185">Reference proteome</keyword>
<dbReference type="EMBL" id="CAJQUM010000001">
    <property type="protein sequence ID" value="CAG4884756.1"/>
    <property type="molecule type" value="Genomic_DNA"/>
</dbReference>
<name>A0A916NIN6_9PROT</name>
<dbReference type="Proteomes" id="UP000742786">
    <property type="component" value="Unassembled WGS sequence"/>
</dbReference>
<evidence type="ECO:0000313" key="2">
    <source>
        <dbReference type="Proteomes" id="UP000742786"/>
    </source>
</evidence>
<reference evidence="1" key="1">
    <citation type="submission" date="2021-04" db="EMBL/GenBank/DDBJ databases">
        <authorList>
            <person name="Hornung B."/>
        </authorList>
    </citation>
    <scope>NUCLEOTIDE SEQUENCE</scope>
    <source>
        <strain evidence="1">G5G6</strain>
    </source>
</reference>
<accession>A0A916NIN6</accession>
<protein>
    <submittedName>
        <fullName evidence="1">Uncharacterized protein</fullName>
    </submittedName>
</protein>